<protein>
    <submittedName>
        <fullName evidence="2">Uncharacterized protein</fullName>
    </submittedName>
</protein>
<dbReference type="RefSeq" id="XP_037215818.1">
    <property type="nucleotide sequence ID" value="XM_037367986.1"/>
</dbReference>
<evidence type="ECO:0000256" key="1">
    <source>
        <dbReference type="SAM" id="MobiDB-lite"/>
    </source>
</evidence>
<dbReference type="GeneID" id="59350502"/>
<feature type="region of interest" description="Disordered" evidence="1">
    <location>
        <begin position="259"/>
        <end position="278"/>
    </location>
</feature>
<organism evidence="2 3">
    <name type="scientific">Mycena indigotica</name>
    <dbReference type="NCBI Taxonomy" id="2126181"/>
    <lineage>
        <taxon>Eukaryota</taxon>
        <taxon>Fungi</taxon>
        <taxon>Dikarya</taxon>
        <taxon>Basidiomycota</taxon>
        <taxon>Agaricomycotina</taxon>
        <taxon>Agaricomycetes</taxon>
        <taxon>Agaricomycetidae</taxon>
        <taxon>Agaricales</taxon>
        <taxon>Marasmiineae</taxon>
        <taxon>Mycenaceae</taxon>
        <taxon>Mycena</taxon>
    </lineage>
</organism>
<reference evidence="2" key="1">
    <citation type="submission" date="2020-05" db="EMBL/GenBank/DDBJ databases">
        <title>Mycena genomes resolve the evolution of fungal bioluminescence.</title>
        <authorList>
            <person name="Tsai I.J."/>
        </authorList>
    </citation>
    <scope>NUCLEOTIDE SEQUENCE</scope>
    <source>
        <strain evidence="2">171206Taipei</strain>
    </source>
</reference>
<accession>A0A8H6S7K9</accession>
<evidence type="ECO:0000313" key="2">
    <source>
        <dbReference type="EMBL" id="KAF7293655.1"/>
    </source>
</evidence>
<evidence type="ECO:0000313" key="3">
    <source>
        <dbReference type="Proteomes" id="UP000636479"/>
    </source>
</evidence>
<feature type="region of interest" description="Disordered" evidence="1">
    <location>
        <begin position="31"/>
        <end position="81"/>
    </location>
</feature>
<proteinExistence type="predicted"/>
<comment type="caution">
    <text evidence="2">The sequence shown here is derived from an EMBL/GenBank/DDBJ whole genome shotgun (WGS) entry which is preliminary data.</text>
</comment>
<sequence>MCTSDWRRCQWAAQASTVPLVFPPPVEVQMQIEETPPEPTKLRKSGLPDRRRRVPAKFDDAAPALPPRVRRQPAAASTDTPEAQLLLLPPAPPRQWVRTQPSLFGLYKVYPRRPTHDPDDDVTLDDLYLLPRTATKSTPTNCPFPKNHEENPGSISGFDRLVHNILQPDDEAHSDGVNLADLPRPKFSTKKFLDDLDKNGFEPLGVMDKKLQEEIDAPEFTVTDIHYLDPIREVLQGPLFAKLHTTPFSLRFDPLYDSRSPDDVSLDDDSSPELPWAT</sequence>
<name>A0A8H6S7K9_9AGAR</name>
<keyword evidence="3" id="KW-1185">Reference proteome</keyword>
<dbReference type="OrthoDB" id="3208495at2759"/>
<gene>
    <name evidence="2" type="ORF">MIND_01145400</name>
</gene>
<dbReference type="AlphaFoldDB" id="A0A8H6S7K9"/>
<dbReference type="Proteomes" id="UP000636479">
    <property type="component" value="Unassembled WGS sequence"/>
</dbReference>
<dbReference type="EMBL" id="JACAZF010000010">
    <property type="protein sequence ID" value="KAF7293655.1"/>
    <property type="molecule type" value="Genomic_DNA"/>
</dbReference>